<dbReference type="FunFam" id="2.40.50.140:FF:000009">
    <property type="entry name" value="Elongation factor P"/>
    <property type="match status" value="1"/>
</dbReference>
<dbReference type="Pfam" id="PF01132">
    <property type="entry name" value="EFP"/>
    <property type="match status" value="1"/>
</dbReference>
<comment type="caution">
    <text evidence="7">The sequence shown here is derived from an EMBL/GenBank/DDBJ whole genome shotgun (WGS) entry which is preliminary data.</text>
</comment>
<accession>A0A8X8XQC4</accession>
<dbReference type="NCBIfam" id="NF001810">
    <property type="entry name" value="PRK00529.1"/>
    <property type="match status" value="1"/>
</dbReference>
<dbReference type="AlphaFoldDB" id="A0A8X8XQC4"/>
<dbReference type="PANTHER" id="PTHR30053">
    <property type="entry name" value="ELONGATION FACTOR P"/>
    <property type="match status" value="1"/>
</dbReference>
<feature type="domain" description="Elongation factor P C-terminal" evidence="5">
    <location>
        <begin position="187"/>
        <end position="241"/>
    </location>
</feature>
<evidence type="ECO:0000259" key="5">
    <source>
        <dbReference type="SMART" id="SM00841"/>
    </source>
</evidence>
<dbReference type="Pfam" id="PF09285">
    <property type="entry name" value="Elong-fact-P_C"/>
    <property type="match status" value="1"/>
</dbReference>
<dbReference type="InterPro" id="IPR001059">
    <property type="entry name" value="Transl_elong_P/YeiP_cen"/>
</dbReference>
<dbReference type="InterPro" id="IPR015365">
    <property type="entry name" value="Elong-fact-P_C"/>
</dbReference>
<dbReference type="GO" id="GO:0003746">
    <property type="term" value="F:translation elongation factor activity"/>
    <property type="evidence" value="ECO:0007669"/>
    <property type="project" value="InterPro"/>
</dbReference>
<name>A0A8X8XQC4_SALSN</name>
<dbReference type="Pfam" id="PF08207">
    <property type="entry name" value="EFP_N"/>
    <property type="match status" value="1"/>
</dbReference>
<dbReference type="PROSITE" id="PS01275">
    <property type="entry name" value="EFP"/>
    <property type="match status" value="1"/>
</dbReference>
<comment type="subcellular location">
    <subcellularLocation>
        <location evidence="1">Cytoplasm</location>
    </subcellularLocation>
</comment>
<dbReference type="GO" id="GO:0043043">
    <property type="term" value="P:peptide biosynthetic process"/>
    <property type="evidence" value="ECO:0007669"/>
    <property type="project" value="InterPro"/>
</dbReference>
<dbReference type="SUPFAM" id="SSF50104">
    <property type="entry name" value="Translation proteins SH3-like domain"/>
    <property type="match status" value="1"/>
</dbReference>
<protein>
    <recommendedName>
        <fullName evidence="9">Elongation factor P</fullName>
    </recommendedName>
</protein>
<dbReference type="SMART" id="SM01185">
    <property type="entry name" value="EFP"/>
    <property type="match status" value="1"/>
</dbReference>
<dbReference type="InterPro" id="IPR014722">
    <property type="entry name" value="Rib_uL2_dom2"/>
</dbReference>
<keyword evidence="4" id="KW-0648">Protein biosynthesis</keyword>
<evidence type="ECO:0008006" key="9">
    <source>
        <dbReference type="Google" id="ProtNLM"/>
    </source>
</evidence>
<dbReference type="GO" id="GO:0005829">
    <property type="term" value="C:cytosol"/>
    <property type="evidence" value="ECO:0007669"/>
    <property type="project" value="UniProtKB-ARBA"/>
</dbReference>
<evidence type="ECO:0000256" key="4">
    <source>
        <dbReference type="ARBA" id="ARBA00022917"/>
    </source>
</evidence>
<dbReference type="FunFam" id="2.40.50.140:FF:000004">
    <property type="entry name" value="Elongation factor P"/>
    <property type="match status" value="1"/>
</dbReference>
<dbReference type="FunFam" id="2.30.30.30:FF:000003">
    <property type="entry name" value="Elongation factor P"/>
    <property type="match status" value="1"/>
</dbReference>
<dbReference type="CDD" id="cd04470">
    <property type="entry name" value="S1_EF-P_repeat_1"/>
    <property type="match status" value="1"/>
</dbReference>
<reference evidence="7" key="1">
    <citation type="submission" date="2018-01" db="EMBL/GenBank/DDBJ databases">
        <authorList>
            <person name="Mao J.F."/>
        </authorList>
    </citation>
    <scope>NUCLEOTIDE SEQUENCE</scope>
    <source>
        <strain evidence="7">Huo1</strain>
        <tissue evidence="7">Leaf</tissue>
    </source>
</reference>
<organism evidence="7">
    <name type="scientific">Salvia splendens</name>
    <name type="common">Scarlet sage</name>
    <dbReference type="NCBI Taxonomy" id="180675"/>
    <lineage>
        <taxon>Eukaryota</taxon>
        <taxon>Viridiplantae</taxon>
        <taxon>Streptophyta</taxon>
        <taxon>Embryophyta</taxon>
        <taxon>Tracheophyta</taxon>
        <taxon>Spermatophyta</taxon>
        <taxon>Magnoliopsida</taxon>
        <taxon>eudicotyledons</taxon>
        <taxon>Gunneridae</taxon>
        <taxon>Pentapetalae</taxon>
        <taxon>asterids</taxon>
        <taxon>lamiids</taxon>
        <taxon>Lamiales</taxon>
        <taxon>Lamiaceae</taxon>
        <taxon>Nepetoideae</taxon>
        <taxon>Mentheae</taxon>
        <taxon>Salviinae</taxon>
        <taxon>Salvia</taxon>
        <taxon>Salvia subgen. Calosphace</taxon>
        <taxon>core Calosphace</taxon>
    </lineage>
</organism>
<dbReference type="Proteomes" id="UP000298416">
    <property type="component" value="Unassembled WGS sequence"/>
</dbReference>
<dbReference type="InterPro" id="IPR008991">
    <property type="entry name" value="Translation_prot_SH3-like_sf"/>
</dbReference>
<feature type="domain" description="Translation elongation factor P/YeiP central" evidence="6">
    <location>
        <begin position="122"/>
        <end position="179"/>
    </location>
</feature>
<dbReference type="InterPro" id="IPR020599">
    <property type="entry name" value="Transl_elong_fac_P/YeiP"/>
</dbReference>
<evidence type="ECO:0000256" key="2">
    <source>
        <dbReference type="ARBA" id="ARBA00009479"/>
    </source>
</evidence>
<keyword evidence="8" id="KW-1185">Reference proteome</keyword>
<evidence type="ECO:0000313" key="8">
    <source>
        <dbReference type="Proteomes" id="UP000298416"/>
    </source>
</evidence>
<keyword evidence="3" id="KW-0963">Cytoplasm</keyword>
<dbReference type="SMART" id="SM00841">
    <property type="entry name" value="Elong-fact-P_C"/>
    <property type="match status" value="1"/>
</dbReference>
<sequence length="258" mass="28540">MRLLTKRLAVGLRSYAAAAHGGYRKFSASTARIKSQPLRGGLLESPWLATQFRGARFSGGDVKPGNHIERRGKIYEVMKAQHTTQGRGGAIIQVELRDVDSGNKLNERLRTDEKVEQIYVAEKSFEYLYTNDGDKGSVVLMDPESYEQLEVQPHLFGESLVFLQDGMKVSVQLYDDRPLSAKIPKTVTCTVAEAAEARKGSGTPPYKRALLDNGLTVQVPSHIATGVKVIINTTNNSYVSRSDLNGTRFDQFVAEQSF</sequence>
<evidence type="ECO:0000256" key="3">
    <source>
        <dbReference type="ARBA" id="ARBA00022490"/>
    </source>
</evidence>
<proteinExistence type="inferred from homology"/>
<dbReference type="SUPFAM" id="SSF50249">
    <property type="entry name" value="Nucleic acid-binding proteins"/>
    <property type="match status" value="2"/>
</dbReference>
<dbReference type="InterPro" id="IPR013852">
    <property type="entry name" value="Transl_elong_P/YeiP_CS"/>
</dbReference>
<dbReference type="InterPro" id="IPR013185">
    <property type="entry name" value="Transl_elong_KOW-like"/>
</dbReference>
<gene>
    <name evidence="7" type="ORF">SASPL_119320</name>
</gene>
<dbReference type="Gene3D" id="2.30.30.30">
    <property type="match status" value="1"/>
</dbReference>
<dbReference type="InterPro" id="IPR012340">
    <property type="entry name" value="NA-bd_OB-fold"/>
</dbReference>
<comment type="similarity">
    <text evidence="2">Belongs to the elongation factor P family.</text>
</comment>
<evidence type="ECO:0000259" key="6">
    <source>
        <dbReference type="SMART" id="SM01185"/>
    </source>
</evidence>
<reference evidence="7" key="2">
    <citation type="submission" date="2020-08" db="EMBL/GenBank/DDBJ databases">
        <title>Plant Genome Project.</title>
        <authorList>
            <person name="Zhang R.-G."/>
        </authorList>
    </citation>
    <scope>NUCLEOTIDE SEQUENCE</scope>
    <source>
        <strain evidence="7">Huo1</strain>
        <tissue evidence="7">Leaf</tissue>
    </source>
</reference>
<dbReference type="PANTHER" id="PTHR30053:SF14">
    <property type="entry name" value="TRANSLATION ELONGATION FACTOR KOW-LIKE DOMAIN-CONTAINING PROTEIN"/>
    <property type="match status" value="1"/>
</dbReference>
<evidence type="ECO:0000313" key="7">
    <source>
        <dbReference type="EMBL" id="KAG6417169.1"/>
    </source>
</evidence>
<dbReference type="Gene3D" id="2.40.50.140">
    <property type="entry name" value="Nucleic acid-binding proteins"/>
    <property type="match status" value="2"/>
</dbReference>
<dbReference type="EMBL" id="PNBA02000007">
    <property type="protein sequence ID" value="KAG6417169.1"/>
    <property type="molecule type" value="Genomic_DNA"/>
</dbReference>
<evidence type="ECO:0000256" key="1">
    <source>
        <dbReference type="ARBA" id="ARBA00004496"/>
    </source>
</evidence>